<evidence type="ECO:0000256" key="18">
    <source>
        <dbReference type="SAM" id="SignalP"/>
    </source>
</evidence>
<dbReference type="Pfam" id="PF06413">
    <property type="entry name" value="Neugrin"/>
    <property type="match status" value="1"/>
</dbReference>
<comment type="subunit">
    <text evidence="6">Forms a regulatory protein-RNA complex, consisting of RCC1L, NGRN, RPUSD3, RPUSD4, TRUB2, FASTKD2 and 16S mt-rRNA. Interacts with 16S mt-rRNA; this interaction is direct.</text>
</comment>
<dbReference type="AlphaFoldDB" id="A0A8C6U114"/>
<feature type="chain" id="PRO_5034419715" description="Neugrin" evidence="18">
    <location>
        <begin position="18"/>
        <end position="257"/>
    </location>
</feature>
<evidence type="ECO:0000256" key="12">
    <source>
        <dbReference type="ARBA" id="ARBA00023128"/>
    </source>
</evidence>
<evidence type="ECO:0000256" key="3">
    <source>
        <dbReference type="ARBA" id="ARBA00004325"/>
    </source>
</evidence>
<comment type="similarity">
    <text evidence="5">Belongs to the neugrin family.</text>
</comment>
<evidence type="ECO:0000313" key="19">
    <source>
        <dbReference type="Ensembl" id="ENSNMLP00000028209.1"/>
    </source>
</evidence>
<comment type="function">
    <text evidence="1">Plays an essential role in mitochondrial ribosome biogenesis. As a component of a functional protein-RNA module, consisting of RCC1L, NGRN, RPUSD3, RPUSD4, TRUB2, FASTKD2 and 16S mitochondrial ribosomal RNA (16S mt-rRNA), controls 16S mt-rRNA abundance and is required for intra-mitochondrial translation of core subunits of the oxidative phosphorylation system.</text>
</comment>
<dbReference type="Proteomes" id="UP000694523">
    <property type="component" value="Unplaced"/>
</dbReference>
<keyword evidence="13" id="KW-0472">Membrane</keyword>
<evidence type="ECO:0000256" key="7">
    <source>
        <dbReference type="ARBA" id="ARBA00016593"/>
    </source>
</evidence>
<evidence type="ECO:0000256" key="14">
    <source>
        <dbReference type="ARBA" id="ARBA00023180"/>
    </source>
</evidence>
<evidence type="ECO:0000256" key="11">
    <source>
        <dbReference type="ARBA" id="ARBA00022782"/>
    </source>
</evidence>
<evidence type="ECO:0000256" key="9">
    <source>
        <dbReference type="ARBA" id="ARBA00022525"/>
    </source>
</evidence>
<evidence type="ECO:0000256" key="17">
    <source>
        <dbReference type="SAM" id="MobiDB-lite"/>
    </source>
</evidence>
<keyword evidence="11" id="KW-0221">Differentiation</keyword>
<keyword evidence="9" id="KW-0964">Secreted</keyword>
<accession>A0A8C6U114</accession>
<protein>
    <recommendedName>
        <fullName evidence="7">Neugrin</fullName>
    </recommendedName>
    <alternativeName>
        <fullName evidence="16">Neurite outgrowth-associated protein</fullName>
    </alternativeName>
</protein>
<feature type="compositionally biased region" description="Acidic residues" evidence="17">
    <location>
        <begin position="204"/>
        <end position="218"/>
    </location>
</feature>
<keyword evidence="8" id="KW-0217">Developmental protein</keyword>
<feature type="signal peptide" evidence="18">
    <location>
        <begin position="1"/>
        <end position="17"/>
    </location>
</feature>
<comment type="subcellular location">
    <subcellularLocation>
        <location evidence="3">Mitochondrion membrane</location>
    </subcellularLocation>
    <subcellularLocation>
        <location evidence="2">Nucleus</location>
    </subcellularLocation>
    <subcellularLocation>
        <location evidence="4">Secreted</location>
    </subcellularLocation>
</comment>
<evidence type="ECO:0000313" key="20">
    <source>
        <dbReference type="Proteomes" id="UP000694523"/>
    </source>
</evidence>
<evidence type="ECO:0000256" key="6">
    <source>
        <dbReference type="ARBA" id="ARBA00011308"/>
    </source>
</evidence>
<dbReference type="PANTHER" id="PTHR13475">
    <property type="entry name" value="NEUGRIN"/>
    <property type="match status" value="1"/>
</dbReference>
<keyword evidence="14" id="KW-0325">Glycoprotein</keyword>
<sequence>TKLSWLRLFSCCPCCCPGPGLLLCVPGPHFNEVKQRKTVKYHILRRQMTPRGPPERKLTWDAMQEIRHLKQEQPEEWTIERLAEGFSVSKDTILRVLRSKFAPSSERQAKQDTKVMAKHKQQVLFPGPRVEPEKLRLTSSTRAALSAGSGNSALIPMGGQSLIPQTEQNPGALSVVTKHQFSGITKLSTEMPQEEIQHSTESTVVEEDVEEEEDENDGWDGQVLSEEDIELITVKATPVVKQGNEFFDVDGNFLFKV</sequence>
<keyword evidence="15" id="KW-0539">Nucleus</keyword>
<dbReference type="Ensembl" id="ENSNMLT00000031503.1">
    <property type="protein sequence ID" value="ENSNMLP00000028209.1"/>
    <property type="gene ID" value="ENSNMLG00000017957.1"/>
</dbReference>
<evidence type="ECO:0000256" key="1">
    <source>
        <dbReference type="ARBA" id="ARBA00003783"/>
    </source>
</evidence>
<feature type="region of interest" description="Disordered" evidence="17">
    <location>
        <begin position="187"/>
        <end position="218"/>
    </location>
</feature>
<dbReference type="PANTHER" id="PTHR13475:SF4">
    <property type="entry name" value="NEUGRIN"/>
    <property type="match status" value="1"/>
</dbReference>
<evidence type="ECO:0000256" key="15">
    <source>
        <dbReference type="ARBA" id="ARBA00023242"/>
    </source>
</evidence>
<keyword evidence="12" id="KW-0496">Mitochondrion</keyword>
<organism evidence="19 20">
    <name type="scientific">Neogobius melanostomus</name>
    <name type="common">round goby</name>
    <dbReference type="NCBI Taxonomy" id="47308"/>
    <lineage>
        <taxon>Eukaryota</taxon>
        <taxon>Metazoa</taxon>
        <taxon>Chordata</taxon>
        <taxon>Craniata</taxon>
        <taxon>Vertebrata</taxon>
        <taxon>Euteleostomi</taxon>
        <taxon>Actinopterygii</taxon>
        <taxon>Neopterygii</taxon>
        <taxon>Teleostei</taxon>
        <taxon>Neoteleostei</taxon>
        <taxon>Acanthomorphata</taxon>
        <taxon>Gobiaria</taxon>
        <taxon>Gobiiformes</taxon>
        <taxon>Gobioidei</taxon>
        <taxon>Gobiidae</taxon>
        <taxon>Benthophilinae</taxon>
        <taxon>Neogobiini</taxon>
        <taxon>Neogobius</taxon>
    </lineage>
</organism>
<evidence type="ECO:0000256" key="4">
    <source>
        <dbReference type="ARBA" id="ARBA00004613"/>
    </source>
</evidence>
<proteinExistence type="inferred from homology"/>
<dbReference type="GO" id="GO:0030154">
    <property type="term" value="P:cell differentiation"/>
    <property type="evidence" value="ECO:0007669"/>
    <property type="project" value="UniProtKB-KW"/>
</dbReference>
<evidence type="ECO:0000256" key="8">
    <source>
        <dbReference type="ARBA" id="ARBA00022473"/>
    </source>
</evidence>
<evidence type="ECO:0000256" key="5">
    <source>
        <dbReference type="ARBA" id="ARBA00008082"/>
    </source>
</evidence>
<evidence type="ECO:0000256" key="10">
    <source>
        <dbReference type="ARBA" id="ARBA00022729"/>
    </source>
</evidence>
<dbReference type="GO" id="GO:0031966">
    <property type="term" value="C:mitochondrial membrane"/>
    <property type="evidence" value="ECO:0007669"/>
    <property type="project" value="UniProtKB-SubCell"/>
</dbReference>
<reference evidence="19" key="2">
    <citation type="submission" date="2025-09" db="UniProtKB">
        <authorList>
            <consortium name="Ensembl"/>
        </authorList>
    </citation>
    <scope>IDENTIFICATION</scope>
</reference>
<evidence type="ECO:0000256" key="2">
    <source>
        <dbReference type="ARBA" id="ARBA00004123"/>
    </source>
</evidence>
<keyword evidence="10 18" id="KW-0732">Signal</keyword>
<name>A0A8C6U114_9GOBI</name>
<keyword evidence="20" id="KW-1185">Reference proteome</keyword>
<evidence type="ECO:0000256" key="16">
    <source>
        <dbReference type="ARBA" id="ARBA00029657"/>
    </source>
</evidence>
<evidence type="ECO:0000256" key="13">
    <source>
        <dbReference type="ARBA" id="ARBA00023136"/>
    </source>
</evidence>
<dbReference type="GO" id="GO:0005634">
    <property type="term" value="C:nucleus"/>
    <property type="evidence" value="ECO:0007669"/>
    <property type="project" value="UniProtKB-SubCell"/>
</dbReference>
<reference evidence="19" key="1">
    <citation type="submission" date="2025-08" db="UniProtKB">
        <authorList>
            <consortium name="Ensembl"/>
        </authorList>
    </citation>
    <scope>IDENTIFICATION</scope>
</reference>
<dbReference type="InterPro" id="IPR010487">
    <property type="entry name" value="NGRN/Rrg9"/>
</dbReference>
<dbReference type="GO" id="GO:0005576">
    <property type="term" value="C:extracellular region"/>
    <property type="evidence" value="ECO:0007669"/>
    <property type="project" value="UniProtKB-SubCell"/>
</dbReference>